<dbReference type="Pfam" id="PF02559">
    <property type="entry name" value="CarD_TRCF_RID"/>
    <property type="match status" value="1"/>
</dbReference>
<dbReference type="PANTHER" id="PTHR24029:SF1">
    <property type="entry name" value="TRANSCRIPTION-REPAIR-COUPLING FACTOR"/>
    <property type="match status" value="1"/>
</dbReference>
<keyword evidence="3" id="KW-0067">ATP-binding</keyword>
<dbReference type="SMART" id="SM01058">
    <property type="entry name" value="CarD_TRCF"/>
    <property type="match status" value="1"/>
</dbReference>
<evidence type="ECO:0000256" key="2">
    <source>
        <dbReference type="ARBA" id="ARBA00022741"/>
    </source>
</evidence>
<comment type="caution">
    <text evidence="5">The sequence shown here is derived from an EMBL/GenBank/DDBJ whole genome shotgun (WGS) entry which is preliminary data.</text>
</comment>
<dbReference type="InterPro" id="IPR014001">
    <property type="entry name" value="Helicase_ATP-bd"/>
</dbReference>
<dbReference type="InterPro" id="IPR011545">
    <property type="entry name" value="DEAD/DEAH_box_helicase_dom"/>
</dbReference>
<dbReference type="Gene3D" id="3.40.50.11180">
    <property type="match status" value="1"/>
</dbReference>
<proteinExistence type="predicted"/>
<dbReference type="Pfam" id="PF00270">
    <property type="entry name" value="DEAD"/>
    <property type="match status" value="1"/>
</dbReference>
<dbReference type="InterPro" id="IPR027417">
    <property type="entry name" value="P-loop_NTPase"/>
</dbReference>
<protein>
    <submittedName>
        <fullName evidence="5">Transcription-repair-coupling factor</fullName>
    </submittedName>
</protein>
<dbReference type="SMART" id="SM00487">
    <property type="entry name" value="DEXDc"/>
    <property type="match status" value="1"/>
</dbReference>
<evidence type="ECO:0000313" key="5">
    <source>
        <dbReference type="EMBL" id="EFR89039.1"/>
    </source>
</evidence>
<keyword evidence="6" id="KW-1185">Reference proteome</keyword>
<dbReference type="EMBL" id="ADXF01000178">
    <property type="protein sequence ID" value="EFR89039.1"/>
    <property type="molecule type" value="Genomic_DNA"/>
</dbReference>
<feature type="domain" description="Helicase ATP-binding" evidence="4">
    <location>
        <begin position="639"/>
        <end position="770"/>
    </location>
</feature>
<dbReference type="SUPFAM" id="SSF141259">
    <property type="entry name" value="CarD-like"/>
    <property type="match status" value="1"/>
</dbReference>
<keyword evidence="2" id="KW-0547">Nucleotide-binding</keyword>
<organism evidence="5 6">
    <name type="scientific">Listeria marthii FSL S4-120</name>
    <dbReference type="NCBI Taxonomy" id="702457"/>
    <lineage>
        <taxon>Bacteria</taxon>
        <taxon>Bacillati</taxon>
        <taxon>Bacillota</taxon>
        <taxon>Bacilli</taxon>
        <taxon>Bacillales</taxon>
        <taxon>Listeriaceae</taxon>
        <taxon>Listeria</taxon>
    </lineage>
</organism>
<dbReference type="Gene3D" id="3.30.2060.10">
    <property type="entry name" value="Penicillin-binding protein 1b domain"/>
    <property type="match status" value="1"/>
</dbReference>
<evidence type="ECO:0000256" key="3">
    <source>
        <dbReference type="ARBA" id="ARBA00022840"/>
    </source>
</evidence>
<dbReference type="InterPro" id="IPR041471">
    <property type="entry name" value="UvrB_inter"/>
</dbReference>
<dbReference type="Pfam" id="PF17757">
    <property type="entry name" value="UvrB_inter"/>
    <property type="match status" value="1"/>
</dbReference>
<evidence type="ECO:0000313" key="6">
    <source>
        <dbReference type="Proteomes" id="UP000003412"/>
    </source>
</evidence>
<dbReference type="Proteomes" id="UP000003412">
    <property type="component" value="Chromosome"/>
</dbReference>
<accession>A0ABN0C0Z8</accession>
<reference evidence="5 6" key="1">
    <citation type="journal article" date="2010" name="Microbiol. Resour. Announc.">
        <title>Comparative genomics of the bacterial genus Listeria: Genome evolution is characterized by limited gene acquisition and limited gene loss.</title>
        <authorList>
            <person name="den Bakker H.C."/>
            <person name="Cummings C.A."/>
            <person name="Ferreira V."/>
            <person name="Vatta P."/>
            <person name="Orsi R.H."/>
            <person name="Degoricija L."/>
            <person name="Barker M."/>
            <person name="Petrauskene O."/>
            <person name="Furtado M.R."/>
            <person name="Wiedmann M."/>
        </authorList>
    </citation>
    <scope>NUCLEOTIDE SEQUENCE [LARGE SCALE GENOMIC DNA]</scope>
    <source>
        <strain evidence="5 6">FSL S4-120</strain>
    </source>
</reference>
<dbReference type="InterPro" id="IPR004807">
    <property type="entry name" value="UvrB"/>
</dbReference>
<evidence type="ECO:0000259" key="4">
    <source>
        <dbReference type="PROSITE" id="PS51192"/>
    </source>
</evidence>
<name>A0ABN0C0Z8_9LIST</name>
<dbReference type="CDD" id="cd17991">
    <property type="entry name" value="DEXHc_TRCF"/>
    <property type="match status" value="1"/>
</dbReference>
<keyword evidence="1" id="KW-0963">Cytoplasm</keyword>
<dbReference type="Pfam" id="PF21132">
    <property type="entry name" value="MFD_D3"/>
    <property type="match status" value="1"/>
</dbReference>
<dbReference type="SUPFAM" id="SSF52540">
    <property type="entry name" value="P-loop containing nucleoside triphosphate hydrolases"/>
    <property type="match status" value="3"/>
</dbReference>
<dbReference type="PANTHER" id="PTHR24029">
    <property type="entry name" value="UVRABC SYSTEM PROTEIN B"/>
    <property type="match status" value="1"/>
</dbReference>
<evidence type="ECO:0000256" key="1">
    <source>
        <dbReference type="ARBA" id="ARBA00022490"/>
    </source>
</evidence>
<dbReference type="Gene3D" id="2.40.10.170">
    <property type="match status" value="1"/>
</dbReference>
<feature type="non-terminal residue" evidence="5">
    <location>
        <position position="770"/>
    </location>
</feature>
<dbReference type="InterPro" id="IPR003711">
    <property type="entry name" value="CarD-like/TRCF_RID"/>
</dbReference>
<dbReference type="InterPro" id="IPR048635">
    <property type="entry name" value="MFD_D3"/>
</dbReference>
<sequence>MKGLQQLIYEQKDIRAVLKALDEKEKAQLVTGLTGSSRALFASVVEGASKRPVVFVTHNLYHAQKLYDDLLSLIDVDRLFLYPADELISSELSISSPELRGQRVEALDFLLSGKPGIVIVPVAGLRKMLPPVSLWKDFNISIAEGEEIDPDVLRQKLVTMGYTMSGMVNTPGEFSVRGGIIDIYPITEEFPIRIELFDTEVDSLRFFDVETQRSTTRVEEFRLLPATEIILDQSYYPDIVQRLEKKMTLTLNELKEDADKQALVENLEEELEMLRSGVKPDMFFKYIGLAYPDPASLFDYLPKNTAILLDEFARILETEESLEREEAEWQTETLSRMETVRDVQVSHSFKKLLEANQSPKIYLSLFQKQMASMRASKTTNIVYKQMQQFHGQMNVLKTELESWHKNNYSVVILAPNLERAEKMQQTLADYDMESTILKEESDVPKYGMVQFVIGTFQNGFELPLAKVAIISETELFNKKIKKVKKRQKLSNAERIQSYSELKVGDYVVHVNHGIARYVGMETLDINGVHKDYLLLVYQGEDKLFIPVDQLDLVQKYVGAEGKSPRLNKLGGAEWKRVKKKVQASVQDIADDLIKLYAEREAEKGYAFSADDEMQREFEDAFPYQETEDQLRSISEIKKDMERPRPMDRLLVGDVGYGKTEVALRAAFKAIMDGKQVAFLVPTTILAQQHYETMKERFQGFPIEIGLLSRFRTKKQQTETLKGMKNGTVDVVVGTHRLLSKDVEYQDLGLLIVDEEQRFGVTHKEKIKQMR</sequence>
<gene>
    <name evidence="5" type="ORF">NT05LM_0309</name>
</gene>
<dbReference type="InterPro" id="IPR036101">
    <property type="entry name" value="CarD-like/TRCF_RID_sf"/>
</dbReference>
<dbReference type="PROSITE" id="PS51192">
    <property type="entry name" value="HELICASE_ATP_BIND_1"/>
    <property type="match status" value="1"/>
</dbReference>
<dbReference type="Gene3D" id="3.40.50.300">
    <property type="entry name" value="P-loop containing nucleotide triphosphate hydrolases"/>
    <property type="match status" value="1"/>
</dbReference>